<organism evidence="1 2">
    <name type="scientific">Panagrolaimus sp. PS1159</name>
    <dbReference type="NCBI Taxonomy" id="55785"/>
    <lineage>
        <taxon>Eukaryota</taxon>
        <taxon>Metazoa</taxon>
        <taxon>Ecdysozoa</taxon>
        <taxon>Nematoda</taxon>
        <taxon>Chromadorea</taxon>
        <taxon>Rhabditida</taxon>
        <taxon>Tylenchina</taxon>
        <taxon>Panagrolaimomorpha</taxon>
        <taxon>Panagrolaimoidea</taxon>
        <taxon>Panagrolaimidae</taxon>
        <taxon>Panagrolaimus</taxon>
    </lineage>
</organism>
<evidence type="ECO:0000313" key="2">
    <source>
        <dbReference type="WBParaSite" id="PS1159_v2.g14821.t1"/>
    </source>
</evidence>
<sequence length="165" mass="19645">MVREETYLTFVVGLSRNFDPAKGLKILDTSQKIQTFCFKDKDVSIRGYIKPTNPVEKVAELLFYDNMAECFKREGWNVTSPIVKKIRFECAKELMKYNIQIISYSPRRRARPGIYEWEVDEAEKAYFKRYNEEFVKTRISIESRAYSNMFNAFTIFWFVVVSFML</sequence>
<proteinExistence type="predicted"/>
<dbReference type="Proteomes" id="UP000887580">
    <property type="component" value="Unplaced"/>
</dbReference>
<protein>
    <submittedName>
        <fullName evidence="2">Uncharacterized protein</fullName>
    </submittedName>
</protein>
<name>A0AC35F8B5_9BILA</name>
<dbReference type="WBParaSite" id="PS1159_v2.g14821.t1">
    <property type="protein sequence ID" value="PS1159_v2.g14821.t1"/>
    <property type="gene ID" value="PS1159_v2.g14821"/>
</dbReference>
<reference evidence="2" key="1">
    <citation type="submission" date="2022-11" db="UniProtKB">
        <authorList>
            <consortium name="WormBaseParasite"/>
        </authorList>
    </citation>
    <scope>IDENTIFICATION</scope>
</reference>
<accession>A0AC35F8B5</accession>
<evidence type="ECO:0000313" key="1">
    <source>
        <dbReference type="Proteomes" id="UP000887580"/>
    </source>
</evidence>